<sequence>MFFALAILVLSRTMVVSASSSLLMEPRWYPTSSPPQWFGVTGRRLQMMAPSRPPPPLGKGNPSPKW</sequence>
<keyword evidence="1" id="KW-0732">Signal</keyword>
<feature type="chain" id="PRO_5029773659" description="Transmembrane protein" evidence="1">
    <location>
        <begin position="19"/>
        <end position="66"/>
    </location>
</feature>
<comment type="caution">
    <text evidence="2">The sequence shown here is derived from an EMBL/GenBank/DDBJ whole genome shotgun (WGS) entry which is preliminary data.</text>
</comment>
<name>A0A7J6WUW9_THATH</name>
<evidence type="ECO:0008006" key="4">
    <source>
        <dbReference type="Google" id="ProtNLM"/>
    </source>
</evidence>
<organism evidence="2 3">
    <name type="scientific">Thalictrum thalictroides</name>
    <name type="common">Rue-anemone</name>
    <name type="synonym">Anemone thalictroides</name>
    <dbReference type="NCBI Taxonomy" id="46969"/>
    <lineage>
        <taxon>Eukaryota</taxon>
        <taxon>Viridiplantae</taxon>
        <taxon>Streptophyta</taxon>
        <taxon>Embryophyta</taxon>
        <taxon>Tracheophyta</taxon>
        <taxon>Spermatophyta</taxon>
        <taxon>Magnoliopsida</taxon>
        <taxon>Ranunculales</taxon>
        <taxon>Ranunculaceae</taxon>
        <taxon>Thalictroideae</taxon>
        <taxon>Thalictrum</taxon>
    </lineage>
</organism>
<proteinExistence type="predicted"/>
<protein>
    <recommendedName>
        <fullName evidence="4">Transmembrane protein</fullName>
    </recommendedName>
</protein>
<evidence type="ECO:0000313" key="3">
    <source>
        <dbReference type="Proteomes" id="UP000554482"/>
    </source>
</evidence>
<reference evidence="2 3" key="1">
    <citation type="submission" date="2020-06" db="EMBL/GenBank/DDBJ databases">
        <title>Transcriptomic and genomic resources for Thalictrum thalictroides and T. hernandezii: Facilitating candidate gene discovery in an emerging model plant lineage.</title>
        <authorList>
            <person name="Arias T."/>
            <person name="Riano-Pachon D.M."/>
            <person name="Di Stilio V.S."/>
        </authorList>
    </citation>
    <scope>NUCLEOTIDE SEQUENCE [LARGE SCALE GENOMIC DNA]</scope>
    <source>
        <strain evidence="3">cv. WT478/WT964</strain>
        <tissue evidence="2">Leaves</tissue>
    </source>
</reference>
<dbReference type="Proteomes" id="UP000554482">
    <property type="component" value="Unassembled WGS sequence"/>
</dbReference>
<dbReference type="EMBL" id="JABWDY010009718">
    <property type="protein sequence ID" value="KAF5201216.1"/>
    <property type="molecule type" value="Genomic_DNA"/>
</dbReference>
<accession>A0A7J6WUW9</accession>
<dbReference type="AlphaFoldDB" id="A0A7J6WUW9"/>
<feature type="signal peptide" evidence="1">
    <location>
        <begin position="1"/>
        <end position="18"/>
    </location>
</feature>
<gene>
    <name evidence="2" type="ORF">FRX31_009197</name>
</gene>
<evidence type="ECO:0000256" key="1">
    <source>
        <dbReference type="SAM" id="SignalP"/>
    </source>
</evidence>
<evidence type="ECO:0000313" key="2">
    <source>
        <dbReference type="EMBL" id="KAF5201216.1"/>
    </source>
</evidence>
<keyword evidence="3" id="KW-1185">Reference proteome</keyword>